<evidence type="ECO:0000313" key="3">
    <source>
        <dbReference type="EMBL" id="KAK4208545.1"/>
    </source>
</evidence>
<gene>
    <name evidence="3" type="ORF">QBC37DRAFT_431821</name>
</gene>
<comment type="caution">
    <text evidence="3">The sequence shown here is derived from an EMBL/GenBank/DDBJ whole genome shotgun (WGS) entry which is preliminary data.</text>
</comment>
<keyword evidence="2" id="KW-0732">Signal</keyword>
<sequence length="220" mass="22271">MVHFSPSSAAVMAVSLITSTAVLVSGQSIHLTLPTNPPQTLSETITRTFTDDLPPFSNDIPSQTTVTTCPTILSLTEVCSECVTIACIAPLTVTAPCGCPDQPVTKYDAHPCGMGCAGLEGCQTETTVVTPTDCPSSGSGGPSSTGSGGSSSSDLSTTTTTGTSETGVSSTEPSETQSTETTVIVTTTDTDTPSAPVSTLPPTSRSSTAAAARLTPFRLW</sequence>
<reference evidence="3" key="1">
    <citation type="journal article" date="2023" name="Mol. Phylogenet. Evol.">
        <title>Genome-scale phylogeny and comparative genomics of the fungal order Sordariales.</title>
        <authorList>
            <person name="Hensen N."/>
            <person name="Bonometti L."/>
            <person name="Westerberg I."/>
            <person name="Brannstrom I.O."/>
            <person name="Guillou S."/>
            <person name="Cros-Aarteil S."/>
            <person name="Calhoun S."/>
            <person name="Haridas S."/>
            <person name="Kuo A."/>
            <person name="Mondo S."/>
            <person name="Pangilinan J."/>
            <person name="Riley R."/>
            <person name="LaButti K."/>
            <person name="Andreopoulos B."/>
            <person name="Lipzen A."/>
            <person name="Chen C."/>
            <person name="Yan M."/>
            <person name="Daum C."/>
            <person name="Ng V."/>
            <person name="Clum A."/>
            <person name="Steindorff A."/>
            <person name="Ohm R.A."/>
            <person name="Martin F."/>
            <person name="Silar P."/>
            <person name="Natvig D.O."/>
            <person name="Lalanne C."/>
            <person name="Gautier V."/>
            <person name="Ament-Velasquez S.L."/>
            <person name="Kruys A."/>
            <person name="Hutchinson M.I."/>
            <person name="Powell A.J."/>
            <person name="Barry K."/>
            <person name="Miller A.N."/>
            <person name="Grigoriev I.V."/>
            <person name="Debuchy R."/>
            <person name="Gladieux P."/>
            <person name="Hiltunen Thoren M."/>
            <person name="Johannesson H."/>
        </authorList>
    </citation>
    <scope>NUCLEOTIDE SEQUENCE</scope>
    <source>
        <strain evidence="3">PSN293</strain>
    </source>
</reference>
<feature type="chain" id="PRO_5042900893" evidence="2">
    <location>
        <begin position="27"/>
        <end position="220"/>
    </location>
</feature>
<accession>A0AAN6XXP3</accession>
<dbReference type="Proteomes" id="UP001301769">
    <property type="component" value="Unassembled WGS sequence"/>
</dbReference>
<evidence type="ECO:0000256" key="1">
    <source>
        <dbReference type="SAM" id="MobiDB-lite"/>
    </source>
</evidence>
<organism evidence="3 4">
    <name type="scientific">Rhypophila decipiens</name>
    <dbReference type="NCBI Taxonomy" id="261697"/>
    <lineage>
        <taxon>Eukaryota</taxon>
        <taxon>Fungi</taxon>
        <taxon>Dikarya</taxon>
        <taxon>Ascomycota</taxon>
        <taxon>Pezizomycotina</taxon>
        <taxon>Sordariomycetes</taxon>
        <taxon>Sordariomycetidae</taxon>
        <taxon>Sordariales</taxon>
        <taxon>Naviculisporaceae</taxon>
        <taxon>Rhypophila</taxon>
    </lineage>
</organism>
<keyword evidence="4" id="KW-1185">Reference proteome</keyword>
<evidence type="ECO:0000313" key="4">
    <source>
        <dbReference type="Proteomes" id="UP001301769"/>
    </source>
</evidence>
<protein>
    <submittedName>
        <fullName evidence="3">Uncharacterized protein</fullName>
    </submittedName>
</protein>
<feature type="region of interest" description="Disordered" evidence="1">
    <location>
        <begin position="131"/>
        <end position="220"/>
    </location>
</feature>
<reference evidence="3" key="2">
    <citation type="submission" date="2023-05" db="EMBL/GenBank/DDBJ databases">
        <authorList>
            <consortium name="Lawrence Berkeley National Laboratory"/>
            <person name="Steindorff A."/>
            <person name="Hensen N."/>
            <person name="Bonometti L."/>
            <person name="Westerberg I."/>
            <person name="Brannstrom I.O."/>
            <person name="Guillou S."/>
            <person name="Cros-Aarteil S."/>
            <person name="Calhoun S."/>
            <person name="Haridas S."/>
            <person name="Kuo A."/>
            <person name="Mondo S."/>
            <person name="Pangilinan J."/>
            <person name="Riley R."/>
            <person name="Labutti K."/>
            <person name="Andreopoulos B."/>
            <person name="Lipzen A."/>
            <person name="Chen C."/>
            <person name="Yanf M."/>
            <person name="Daum C."/>
            <person name="Ng V."/>
            <person name="Clum A."/>
            <person name="Ohm R."/>
            <person name="Martin F."/>
            <person name="Silar P."/>
            <person name="Natvig D."/>
            <person name="Lalanne C."/>
            <person name="Gautier V."/>
            <person name="Ament-Velasquez S.L."/>
            <person name="Kruys A."/>
            <person name="Hutchinson M.I."/>
            <person name="Powell A.J."/>
            <person name="Barry K."/>
            <person name="Miller A.N."/>
            <person name="Grigoriev I.V."/>
            <person name="Debuchy R."/>
            <person name="Gladieux P."/>
            <person name="Thoren M.H."/>
            <person name="Johannesson H."/>
        </authorList>
    </citation>
    <scope>NUCLEOTIDE SEQUENCE</scope>
    <source>
        <strain evidence="3">PSN293</strain>
    </source>
</reference>
<dbReference type="AlphaFoldDB" id="A0AAN6XXP3"/>
<dbReference type="EMBL" id="MU858239">
    <property type="protein sequence ID" value="KAK4208545.1"/>
    <property type="molecule type" value="Genomic_DNA"/>
</dbReference>
<feature type="signal peptide" evidence="2">
    <location>
        <begin position="1"/>
        <end position="26"/>
    </location>
</feature>
<feature type="compositionally biased region" description="Gly residues" evidence="1">
    <location>
        <begin position="138"/>
        <end position="149"/>
    </location>
</feature>
<evidence type="ECO:0000256" key="2">
    <source>
        <dbReference type="SAM" id="SignalP"/>
    </source>
</evidence>
<feature type="compositionally biased region" description="Low complexity" evidence="1">
    <location>
        <begin position="150"/>
        <end position="220"/>
    </location>
</feature>
<name>A0AAN6XXP3_9PEZI</name>
<proteinExistence type="predicted"/>